<comment type="caution">
    <text evidence="1">The sequence shown here is derived from an EMBL/GenBank/DDBJ whole genome shotgun (WGS) entry which is preliminary data.</text>
</comment>
<accession>A0ACA9RBW7</accession>
<feature type="non-terminal residue" evidence="1">
    <location>
        <position position="1"/>
    </location>
</feature>
<feature type="non-terminal residue" evidence="1">
    <location>
        <position position="338"/>
    </location>
</feature>
<evidence type="ECO:0000313" key="1">
    <source>
        <dbReference type="EMBL" id="CAG8786426.1"/>
    </source>
</evidence>
<proteinExistence type="predicted"/>
<name>A0ACA9RBW7_9GLOM</name>
<dbReference type="EMBL" id="CAJVQC010048598">
    <property type="protein sequence ID" value="CAG8786426.1"/>
    <property type="molecule type" value="Genomic_DNA"/>
</dbReference>
<reference evidence="1" key="1">
    <citation type="submission" date="2021-06" db="EMBL/GenBank/DDBJ databases">
        <authorList>
            <person name="Kallberg Y."/>
            <person name="Tangrot J."/>
            <person name="Rosling A."/>
        </authorList>
    </citation>
    <scope>NUCLEOTIDE SEQUENCE</scope>
    <source>
        <strain evidence="1">MA461A</strain>
    </source>
</reference>
<keyword evidence="2" id="KW-1185">Reference proteome</keyword>
<sequence>FEVAREISTSIPTESASTLNVIYFPQLGYLVTVPLKPEWKDEEDFKIDGLYYQFSTATTVYYKNDKMKELDEYLGDIHGLIVDREIEIMQKLQDRILEYVSLFLNSSAVCAELDCILSFAESARRYGYNRPIVTDENVLIIEKGRHPLQELCINVFVANDTKLVGGKGILDESDEMYEDYLTDENDTYNSVMLLSGANYSGKSVYLKQVALIAYMAHIGSFVPAESAIIGLIDKIFTRIQTKETVSKVQSAFMIDLQQISVALRNSTSRSLLIFDEFGKGTGSTDGAGLFCGVMEHLLKRGRDCPKVVAATHFHEFRSNNSHKFLISVLYPVEVLRPG</sequence>
<dbReference type="Proteomes" id="UP000789920">
    <property type="component" value="Unassembled WGS sequence"/>
</dbReference>
<gene>
    <name evidence="1" type="ORF">RPERSI_LOCUS18380</name>
</gene>
<evidence type="ECO:0000313" key="2">
    <source>
        <dbReference type="Proteomes" id="UP000789920"/>
    </source>
</evidence>
<protein>
    <submittedName>
        <fullName evidence="1">15533_t:CDS:1</fullName>
    </submittedName>
</protein>
<organism evidence="1 2">
    <name type="scientific">Racocetra persica</name>
    <dbReference type="NCBI Taxonomy" id="160502"/>
    <lineage>
        <taxon>Eukaryota</taxon>
        <taxon>Fungi</taxon>
        <taxon>Fungi incertae sedis</taxon>
        <taxon>Mucoromycota</taxon>
        <taxon>Glomeromycotina</taxon>
        <taxon>Glomeromycetes</taxon>
        <taxon>Diversisporales</taxon>
        <taxon>Gigasporaceae</taxon>
        <taxon>Racocetra</taxon>
    </lineage>
</organism>